<evidence type="ECO:0000313" key="1">
    <source>
        <dbReference type="EMBL" id="KAG1783223.1"/>
    </source>
</evidence>
<dbReference type="SUPFAM" id="SSF52047">
    <property type="entry name" value="RNI-like"/>
    <property type="match status" value="1"/>
</dbReference>
<sequence>MHVCLLPTETLLGIFATIYEDSTTISCATSTLAALARTCRTFKEPALDILWQQLNGFEPLISCFPEGVRNRNMQGNLTLNRPPFPREWKIFGQYAHRVRCLSIDSMDLDAIDDRILQTLMSAPPPTLLLPDLRSLCWRDDRECFFPLLRTLLVSTITSLKLGSVCMPKWTPSFAKSALLASLGVRCPSIQDFSCFNCDDSQGSSDVICEAVCGWQKLCQLRTGVLNTQALLHLASLSSLKSLHFRTCDFNDMQSNSTPTFTYQLNDMSIAASSPSALTRHLRNLRFLSCRSVMLFVDENDVELPYDPLELPELIISLSERFFPALERLVIDFGFEHKCLARTDHRFAHTFDVVAPLLSLSHLKILDIPWFCTSAIDDNSLKRMAQSWPQLEEFHFGGGTCWLVPPSLTFIGLVHLIQHCRRLRSIEMTFHASSIDTNSELFSKIIPNTHITSIDVGLSPIADPLAVACQLHTLLPNLTNIDCVLWLDHLPDLPPIFDHLGDEWDRVNGFLEVLTTGAEMRKKIDQGP</sequence>
<gene>
    <name evidence="1" type="ORF">EV702DRAFT_247715</name>
</gene>
<dbReference type="AlphaFoldDB" id="A0A9P7A6X6"/>
<reference evidence="1" key="1">
    <citation type="journal article" date="2020" name="New Phytol.">
        <title>Comparative genomics reveals dynamic genome evolution in host specialist ectomycorrhizal fungi.</title>
        <authorList>
            <person name="Lofgren L.A."/>
            <person name="Nguyen N.H."/>
            <person name="Vilgalys R."/>
            <person name="Ruytinx J."/>
            <person name="Liao H.L."/>
            <person name="Branco S."/>
            <person name="Kuo A."/>
            <person name="LaButti K."/>
            <person name="Lipzen A."/>
            <person name="Andreopoulos W."/>
            <person name="Pangilinan J."/>
            <person name="Riley R."/>
            <person name="Hundley H."/>
            <person name="Na H."/>
            <person name="Barry K."/>
            <person name="Grigoriev I.V."/>
            <person name="Stajich J.E."/>
            <person name="Kennedy P.G."/>
        </authorList>
    </citation>
    <scope>NUCLEOTIDE SEQUENCE</scope>
    <source>
        <strain evidence="1">DOB743</strain>
    </source>
</reference>
<dbReference type="EMBL" id="JABBWD010000002">
    <property type="protein sequence ID" value="KAG1783223.1"/>
    <property type="molecule type" value="Genomic_DNA"/>
</dbReference>
<evidence type="ECO:0000313" key="2">
    <source>
        <dbReference type="Proteomes" id="UP000714275"/>
    </source>
</evidence>
<evidence type="ECO:0008006" key="3">
    <source>
        <dbReference type="Google" id="ProtNLM"/>
    </source>
</evidence>
<accession>A0A9P7A6X6</accession>
<comment type="caution">
    <text evidence="1">The sequence shown here is derived from an EMBL/GenBank/DDBJ whole genome shotgun (WGS) entry which is preliminary data.</text>
</comment>
<dbReference type="Proteomes" id="UP000714275">
    <property type="component" value="Unassembled WGS sequence"/>
</dbReference>
<proteinExistence type="predicted"/>
<protein>
    <recommendedName>
        <fullName evidence="3">F-box domain-containing protein</fullName>
    </recommendedName>
</protein>
<dbReference type="OrthoDB" id="3543113at2759"/>
<organism evidence="1 2">
    <name type="scientific">Suillus placidus</name>
    <dbReference type="NCBI Taxonomy" id="48579"/>
    <lineage>
        <taxon>Eukaryota</taxon>
        <taxon>Fungi</taxon>
        <taxon>Dikarya</taxon>
        <taxon>Basidiomycota</taxon>
        <taxon>Agaricomycotina</taxon>
        <taxon>Agaricomycetes</taxon>
        <taxon>Agaricomycetidae</taxon>
        <taxon>Boletales</taxon>
        <taxon>Suillineae</taxon>
        <taxon>Suillaceae</taxon>
        <taxon>Suillus</taxon>
    </lineage>
</organism>
<keyword evidence="2" id="KW-1185">Reference proteome</keyword>
<dbReference type="InterPro" id="IPR032675">
    <property type="entry name" value="LRR_dom_sf"/>
</dbReference>
<dbReference type="Gene3D" id="3.80.10.10">
    <property type="entry name" value="Ribonuclease Inhibitor"/>
    <property type="match status" value="1"/>
</dbReference>
<name>A0A9P7A6X6_9AGAM</name>